<dbReference type="InterPro" id="IPR015422">
    <property type="entry name" value="PyrdxlP-dep_Trfase_small"/>
</dbReference>
<dbReference type="Pfam" id="PF00155">
    <property type="entry name" value="Aminotran_1_2"/>
    <property type="match status" value="1"/>
</dbReference>
<name>A0A165I3E0_XYLHT</name>
<dbReference type="InParanoid" id="A0A165I3E0"/>
<comment type="cofactor">
    <cofactor evidence="1">
        <name>pyridoxal 5'-phosphate</name>
        <dbReference type="ChEBI" id="CHEBI:597326"/>
    </cofactor>
</comment>
<dbReference type="STRING" id="1328760.A0A165I3E0"/>
<dbReference type="Gene3D" id="3.40.640.10">
    <property type="entry name" value="Type I PLP-dependent aspartate aminotransferase-like (Major domain)"/>
    <property type="match status" value="1"/>
</dbReference>
<dbReference type="Proteomes" id="UP000076632">
    <property type="component" value="Unassembled WGS sequence"/>
</dbReference>
<proteinExistence type="inferred from homology"/>
<feature type="domain" description="Aminotransferase class I/classII large" evidence="8">
    <location>
        <begin position="34"/>
        <end position="350"/>
    </location>
</feature>
<evidence type="ECO:0000313" key="9">
    <source>
        <dbReference type="EMBL" id="KZF24320.1"/>
    </source>
</evidence>
<dbReference type="InterPro" id="IPR015421">
    <property type="entry name" value="PyrdxlP-dep_Trfase_major"/>
</dbReference>
<dbReference type="GO" id="GO:0006532">
    <property type="term" value="P:aspartate biosynthetic process"/>
    <property type="evidence" value="ECO:0007669"/>
    <property type="project" value="TreeGrafter"/>
</dbReference>
<dbReference type="OrthoDB" id="550424at2759"/>
<reference evidence="9 10" key="1">
    <citation type="journal article" date="2016" name="Fungal Biol.">
        <title>The genome of Xylona heveae provides a window into fungal endophytism.</title>
        <authorList>
            <person name="Gazis R."/>
            <person name="Kuo A."/>
            <person name="Riley R."/>
            <person name="LaButti K."/>
            <person name="Lipzen A."/>
            <person name="Lin J."/>
            <person name="Amirebrahimi M."/>
            <person name="Hesse C.N."/>
            <person name="Spatafora J.W."/>
            <person name="Henrissat B."/>
            <person name="Hainaut M."/>
            <person name="Grigoriev I.V."/>
            <person name="Hibbett D.S."/>
        </authorList>
    </citation>
    <scope>NUCLEOTIDE SEQUENCE [LARGE SCALE GENOMIC DNA]</scope>
    <source>
        <strain evidence="9 10">TC161</strain>
    </source>
</reference>
<comment type="catalytic activity">
    <reaction evidence="7">
        <text>L-aspartate + 2-oxoglutarate = oxaloacetate + L-glutamate</text>
        <dbReference type="Rhea" id="RHEA:21824"/>
        <dbReference type="ChEBI" id="CHEBI:16452"/>
        <dbReference type="ChEBI" id="CHEBI:16810"/>
        <dbReference type="ChEBI" id="CHEBI:29985"/>
        <dbReference type="ChEBI" id="CHEBI:29991"/>
        <dbReference type="EC" id="2.6.1.1"/>
    </reaction>
</comment>
<dbReference type="InterPro" id="IPR004838">
    <property type="entry name" value="NHTrfase_class1_PyrdxlP-BS"/>
</dbReference>
<gene>
    <name evidence="9" type="ORF">L228DRAFT_245232</name>
</gene>
<dbReference type="FunFam" id="3.40.640.10:FF:000066">
    <property type="entry name" value="Aspartate aminotransferase"/>
    <property type="match status" value="1"/>
</dbReference>
<evidence type="ECO:0000259" key="8">
    <source>
        <dbReference type="Pfam" id="PF00155"/>
    </source>
</evidence>
<dbReference type="OMA" id="ANHMAAH"/>
<evidence type="ECO:0000256" key="2">
    <source>
        <dbReference type="ARBA" id="ARBA00007441"/>
    </source>
</evidence>
<dbReference type="GO" id="GO:0005829">
    <property type="term" value="C:cytosol"/>
    <property type="evidence" value="ECO:0007669"/>
    <property type="project" value="TreeGrafter"/>
</dbReference>
<evidence type="ECO:0000256" key="1">
    <source>
        <dbReference type="ARBA" id="ARBA00001933"/>
    </source>
</evidence>
<comment type="miscellaneous">
    <text evidence="7">In eukaryotes there are cytoplasmic, mitochondrial and chloroplastic isozymes.</text>
</comment>
<protein>
    <recommendedName>
        <fullName evidence="7">Aspartate aminotransferase</fullName>
        <ecNumber evidence="7">2.6.1.1</ecNumber>
    </recommendedName>
</protein>
<evidence type="ECO:0000256" key="4">
    <source>
        <dbReference type="ARBA" id="ARBA00022576"/>
    </source>
</evidence>
<dbReference type="AlphaFoldDB" id="A0A165I3E0"/>
<keyword evidence="6" id="KW-0663">Pyridoxal phosphate</keyword>
<dbReference type="PANTHER" id="PTHR11879">
    <property type="entry name" value="ASPARTATE AMINOTRANSFERASE"/>
    <property type="match status" value="1"/>
</dbReference>
<dbReference type="CDD" id="cd00609">
    <property type="entry name" value="AAT_like"/>
    <property type="match status" value="1"/>
</dbReference>
<dbReference type="PANTHER" id="PTHR11879:SF20">
    <property type="entry name" value="ASPARTATE AMINOTRANSFERASE"/>
    <property type="match status" value="1"/>
</dbReference>
<comment type="subunit">
    <text evidence="3 7">Homodimer.</text>
</comment>
<comment type="similarity">
    <text evidence="2">Belongs to the class-I pyridoxal-phosphate-dependent aminotransferase family.</text>
</comment>
<dbReference type="SUPFAM" id="SSF53383">
    <property type="entry name" value="PLP-dependent transferases"/>
    <property type="match status" value="1"/>
</dbReference>
<dbReference type="Gene3D" id="3.90.1150.10">
    <property type="entry name" value="Aspartate Aminotransferase, domain 1"/>
    <property type="match status" value="1"/>
</dbReference>
<sequence length="370" mass="41779">MATRSDSQFSEIPLQPKDAAFSLIEAFHADPFPQKVDLCPGFYRDENAKPWILPSVALAKQRLQADPSEAHHEHLPMQGHPKLLSGARELVFGRDVELQRIASIQTVSGTGANHFAAQLLSEVIKPKNVWISAPSWINHTEIWENVNDSINKRFYPYYRKEDQSLDFTGMVDTLSSQSRPGDVVVLHACAHNPSGLDLSVEQWKTVASVCVEKKLFPLFDSAYQGFATGDLEKDAWAIRYFYGLSHLEFAVAQSFSKNFGIYGERIGALHLVVNSAEAAQRTLGRLLRLQRAQITSPPSYGAKIVATILSDEELFKQWLKDLDHMSGRIKQMRKRLYDELKKRDTPGSWDHLLVEVTWFSSNLLLCHPSC</sequence>
<evidence type="ECO:0000313" key="10">
    <source>
        <dbReference type="Proteomes" id="UP000076632"/>
    </source>
</evidence>
<dbReference type="RefSeq" id="XP_018189875.1">
    <property type="nucleotide sequence ID" value="XM_018332115.1"/>
</dbReference>
<evidence type="ECO:0000256" key="3">
    <source>
        <dbReference type="ARBA" id="ARBA00011738"/>
    </source>
</evidence>
<organism evidence="9 10">
    <name type="scientific">Xylona heveae (strain CBS 132557 / TC161)</name>
    <dbReference type="NCBI Taxonomy" id="1328760"/>
    <lineage>
        <taxon>Eukaryota</taxon>
        <taxon>Fungi</taxon>
        <taxon>Dikarya</taxon>
        <taxon>Ascomycota</taxon>
        <taxon>Pezizomycotina</taxon>
        <taxon>Xylonomycetes</taxon>
        <taxon>Xylonales</taxon>
        <taxon>Xylonaceae</taxon>
        <taxon>Xylona</taxon>
    </lineage>
</organism>
<keyword evidence="4 7" id="KW-0032">Aminotransferase</keyword>
<dbReference type="InterPro" id="IPR015424">
    <property type="entry name" value="PyrdxlP-dep_Trfase"/>
</dbReference>
<dbReference type="PROSITE" id="PS00105">
    <property type="entry name" value="AA_TRANSFER_CLASS_1"/>
    <property type="match status" value="1"/>
</dbReference>
<dbReference type="GeneID" id="28897252"/>
<dbReference type="InterPro" id="IPR004839">
    <property type="entry name" value="Aminotransferase_I/II_large"/>
</dbReference>
<keyword evidence="5 7" id="KW-0808">Transferase</keyword>
<dbReference type="InterPro" id="IPR000796">
    <property type="entry name" value="Asp_trans"/>
</dbReference>
<dbReference type="EC" id="2.6.1.1" evidence="7"/>
<accession>A0A165I3E0</accession>
<dbReference type="EMBL" id="KV407456">
    <property type="protein sequence ID" value="KZF24320.1"/>
    <property type="molecule type" value="Genomic_DNA"/>
</dbReference>
<dbReference type="GO" id="GO:0030170">
    <property type="term" value="F:pyridoxal phosphate binding"/>
    <property type="evidence" value="ECO:0007669"/>
    <property type="project" value="InterPro"/>
</dbReference>
<dbReference type="PRINTS" id="PR00799">
    <property type="entry name" value="TRANSAMINASE"/>
</dbReference>
<evidence type="ECO:0000256" key="6">
    <source>
        <dbReference type="ARBA" id="ARBA00022898"/>
    </source>
</evidence>
<dbReference type="GO" id="GO:0004069">
    <property type="term" value="F:L-aspartate:2-oxoglutarate aminotransferase activity"/>
    <property type="evidence" value="ECO:0007669"/>
    <property type="project" value="UniProtKB-EC"/>
</dbReference>
<evidence type="ECO:0000256" key="5">
    <source>
        <dbReference type="ARBA" id="ARBA00022679"/>
    </source>
</evidence>
<evidence type="ECO:0000256" key="7">
    <source>
        <dbReference type="RuleBase" id="RU000480"/>
    </source>
</evidence>
<keyword evidence="10" id="KW-1185">Reference proteome</keyword>